<dbReference type="PROSITE" id="PS50995">
    <property type="entry name" value="HTH_MARR_2"/>
    <property type="match status" value="1"/>
</dbReference>
<dbReference type="PRINTS" id="PR00598">
    <property type="entry name" value="HTHMARR"/>
</dbReference>
<organism evidence="2 3">
    <name type="scientific">Sphingomonas panacis</name>
    <dbReference type="NCBI Taxonomy" id="1560345"/>
    <lineage>
        <taxon>Bacteria</taxon>
        <taxon>Pseudomonadati</taxon>
        <taxon>Pseudomonadota</taxon>
        <taxon>Alphaproteobacteria</taxon>
        <taxon>Sphingomonadales</taxon>
        <taxon>Sphingomonadaceae</taxon>
        <taxon>Sphingomonas</taxon>
    </lineage>
</organism>
<dbReference type="PANTHER" id="PTHR33164">
    <property type="entry name" value="TRANSCRIPTIONAL REGULATOR, MARR FAMILY"/>
    <property type="match status" value="1"/>
</dbReference>
<dbReference type="SMART" id="SM00347">
    <property type="entry name" value="HTH_MARR"/>
    <property type="match status" value="1"/>
</dbReference>
<dbReference type="GO" id="GO:0006950">
    <property type="term" value="P:response to stress"/>
    <property type="evidence" value="ECO:0007669"/>
    <property type="project" value="TreeGrafter"/>
</dbReference>
<proteinExistence type="predicted"/>
<reference evidence="2 3" key="1">
    <citation type="submission" date="2016-01" db="EMBL/GenBank/DDBJ databases">
        <title>Complete genome and mega plasmid sequence of Sphingomonas panacis DCY99 elicits systemic resistance in rice to Xanthomonas oryzae.</title>
        <authorList>
            <person name="Kim Y.J."/>
            <person name="Yang D.C."/>
            <person name="Sing P."/>
        </authorList>
    </citation>
    <scope>NUCLEOTIDE SEQUENCE [LARGE SCALE GENOMIC DNA]</scope>
    <source>
        <strain evidence="2 3">DCY99</strain>
    </source>
</reference>
<dbReference type="InterPro" id="IPR036390">
    <property type="entry name" value="WH_DNA-bd_sf"/>
</dbReference>
<dbReference type="PANTHER" id="PTHR33164:SF43">
    <property type="entry name" value="HTH-TYPE TRANSCRIPTIONAL REPRESSOR YETL"/>
    <property type="match status" value="1"/>
</dbReference>
<dbReference type="Pfam" id="PF01047">
    <property type="entry name" value="MarR"/>
    <property type="match status" value="1"/>
</dbReference>
<accession>A0A1B3ZGN8</accession>
<sequence>MARLTIEDCATQRSPGRMLRRLEQHVKTLLERRFAAEDVTVTQWIALKVVRDGAISNPGELARELNITSGATTRLIDTLEERGLMLRDRNAEDRRVVGLKVSAAGDAKIEAIAPIVVSGWNTLIADFNDDEVTQFSSMLARLLVVAERMLAEEHAGFVVETVE</sequence>
<dbReference type="InterPro" id="IPR039422">
    <property type="entry name" value="MarR/SlyA-like"/>
</dbReference>
<evidence type="ECO:0000313" key="3">
    <source>
        <dbReference type="Proteomes" id="UP000094256"/>
    </source>
</evidence>
<dbReference type="RefSeq" id="WP_069207123.1">
    <property type="nucleotide sequence ID" value="NZ_CP014168.1"/>
</dbReference>
<dbReference type="STRING" id="1560345.AWL63_07010"/>
<dbReference type="InterPro" id="IPR000835">
    <property type="entry name" value="HTH_MarR-typ"/>
</dbReference>
<evidence type="ECO:0000259" key="1">
    <source>
        <dbReference type="PROSITE" id="PS50995"/>
    </source>
</evidence>
<dbReference type="OrthoDB" id="6195716at2"/>
<keyword evidence="3" id="KW-1185">Reference proteome</keyword>
<dbReference type="EMBL" id="CP014168">
    <property type="protein sequence ID" value="AOH86596.1"/>
    <property type="molecule type" value="Genomic_DNA"/>
</dbReference>
<evidence type="ECO:0000313" key="2">
    <source>
        <dbReference type="EMBL" id="AOH86596.1"/>
    </source>
</evidence>
<protein>
    <submittedName>
        <fullName evidence="2">MarR family transcriptional regulator</fullName>
    </submittedName>
</protein>
<dbReference type="GO" id="GO:0003700">
    <property type="term" value="F:DNA-binding transcription factor activity"/>
    <property type="evidence" value="ECO:0007669"/>
    <property type="project" value="InterPro"/>
</dbReference>
<dbReference type="InterPro" id="IPR036388">
    <property type="entry name" value="WH-like_DNA-bd_sf"/>
</dbReference>
<feature type="domain" description="HTH marR-type" evidence="1">
    <location>
        <begin position="12"/>
        <end position="144"/>
    </location>
</feature>
<dbReference type="Gene3D" id="1.10.10.10">
    <property type="entry name" value="Winged helix-like DNA-binding domain superfamily/Winged helix DNA-binding domain"/>
    <property type="match status" value="1"/>
</dbReference>
<name>A0A1B3ZGN8_9SPHN</name>
<dbReference type="AlphaFoldDB" id="A0A1B3ZGN8"/>
<dbReference type="Proteomes" id="UP000094256">
    <property type="component" value="Chromosome"/>
</dbReference>
<dbReference type="KEGG" id="span:AWL63_07010"/>
<gene>
    <name evidence="2" type="ORF">AWL63_07010</name>
</gene>
<dbReference type="SUPFAM" id="SSF46785">
    <property type="entry name" value="Winged helix' DNA-binding domain"/>
    <property type="match status" value="1"/>
</dbReference>